<dbReference type="RefSeq" id="WP_149690524.1">
    <property type="nucleotide sequence ID" value="NZ_SDPQ02000003.1"/>
</dbReference>
<reference evidence="1" key="1">
    <citation type="submission" date="2019-09" db="EMBL/GenBank/DDBJ databases">
        <authorList>
            <person name="Li J."/>
        </authorList>
    </citation>
    <scope>NUCLEOTIDE SEQUENCE [LARGE SCALE GENOMIC DNA]</scope>
    <source>
        <strain evidence="1">JCM 14732</strain>
    </source>
</reference>
<sequence>MSGLPGAEEAAARLRETALRNFGPPLPFEDRKGKTYKLPLAARETPVPRLIRYALSLVGLEASGPGEKVAWWVDCTFRGEPCEVAHQKFGVRIYVRTEAGEAEAQKTLRQIHKQITSAMRTVEKVVLAAAPAILGRGNATVVNQHRQLRRAYEYFRERAESPAIIEDERTELDPVPPFILGGTSFKSGQMQMDMNAFHDLVAAITAYLSLLEHDLVLALAFADFDPDGDDLTKMIGSRWGEKWARVLGTRGVEASRFRDRLGSVIERWRNPYSHGGFEKGHGATIYLQAPGVGAVPVGMTSVTNSPHFSFIPANETDIAEVFALFDELDLWLKSTLYYAFEWIESDLAVRFDEGFRAQIRLAIESPEAFNDFLEYHGYLHDQAVNMDF</sequence>
<dbReference type="OrthoDB" id="6057847at2"/>
<protein>
    <submittedName>
        <fullName evidence="1">Uncharacterized protein</fullName>
    </submittedName>
</protein>
<gene>
    <name evidence="1" type="ORF">ESP70_017235</name>
</gene>
<comment type="caution">
    <text evidence="1">The sequence shown here is derived from an EMBL/GenBank/DDBJ whole genome shotgun (WGS) entry which is preliminary data.</text>
</comment>
<proteinExistence type="predicted"/>
<accession>A0A5M4FC50</accession>
<evidence type="ECO:0000313" key="2">
    <source>
        <dbReference type="Proteomes" id="UP000380867"/>
    </source>
</evidence>
<evidence type="ECO:0000313" key="1">
    <source>
        <dbReference type="EMBL" id="KAA1395875.1"/>
    </source>
</evidence>
<dbReference type="AlphaFoldDB" id="A0A5M4FC50"/>
<organism evidence="1 2">
    <name type="scientific">Aeromicrobium ginsengisoli</name>
    <dbReference type="NCBI Taxonomy" id="363867"/>
    <lineage>
        <taxon>Bacteria</taxon>
        <taxon>Bacillati</taxon>
        <taxon>Actinomycetota</taxon>
        <taxon>Actinomycetes</taxon>
        <taxon>Propionibacteriales</taxon>
        <taxon>Nocardioidaceae</taxon>
        <taxon>Aeromicrobium</taxon>
    </lineage>
</organism>
<keyword evidence="2" id="KW-1185">Reference proteome</keyword>
<dbReference type="Proteomes" id="UP000380867">
    <property type="component" value="Unassembled WGS sequence"/>
</dbReference>
<dbReference type="EMBL" id="SDPQ02000003">
    <property type="protein sequence ID" value="KAA1395875.1"/>
    <property type="molecule type" value="Genomic_DNA"/>
</dbReference>
<name>A0A5M4FC50_9ACTN</name>